<keyword evidence="1" id="KW-0812">Transmembrane</keyword>
<name>A0A6A5XCL4_9PLEO</name>
<gene>
    <name evidence="2" type="ORF">BU24DRAFT_62620</name>
</gene>
<keyword evidence="1" id="KW-0472">Membrane</keyword>
<keyword evidence="1" id="KW-1133">Transmembrane helix</keyword>
<protein>
    <submittedName>
        <fullName evidence="2">Uncharacterized protein</fullName>
    </submittedName>
</protein>
<dbReference type="RefSeq" id="XP_033378999.1">
    <property type="nucleotide sequence ID" value="XM_033534485.1"/>
</dbReference>
<feature type="transmembrane region" description="Helical" evidence="1">
    <location>
        <begin position="42"/>
        <end position="60"/>
    </location>
</feature>
<dbReference type="EMBL" id="ML978076">
    <property type="protein sequence ID" value="KAF2010660.1"/>
    <property type="molecule type" value="Genomic_DNA"/>
</dbReference>
<keyword evidence="3" id="KW-1185">Reference proteome</keyword>
<accession>A0A6A5XCL4</accession>
<evidence type="ECO:0000313" key="3">
    <source>
        <dbReference type="Proteomes" id="UP000799778"/>
    </source>
</evidence>
<evidence type="ECO:0000313" key="2">
    <source>
        <dbReference type="EMBL" id="KAF2010660.1"/>
    </source>
</evidence>
<organism evidence="2 3">
    <name type="scientific">Aaosphaeria arxii CBS 175.79</name>
    <dbReference type="NCBI Taxonomy" id="1450172"/>
    <lineage>
        <taxon>Eukaryota</taxon>
        <taxon>Fungi</taxon>
        <taxon>Dikarya</taxon>
        <taxon>Ascomycota</taxon>
        <taxon>Pezizomycotina</taxon>
        <taxon>Dothideomycetes</taxon>
        <taxon>Pleosporomycetidae</taxon>
        <taxon>Pleosporales</taxon>
        <taxon>Pleosporales incertae sedis</taxon>
        <taxon>Aaosphaeria</taxon>
    </lineage>
</organism>
<dbReference type="GeneID" id="54291882"/>
<reference evidence="2" key="1">
    <citation type="journal article" date="2020" name="Stud. Mycol.">
        <title>101 Dothideomycetes genomes: a test case for predicting lifestyles and emergence of pathogens.</title>
        <authorList>
            <person name="Haridas S."/>
            <person name="Albert R."/>
            <person name="Binder M."/>
            <person name="Bloem J."/>
            <person name="Labutti K."/>
            <person name="Salamov A."/>
            <person name="Andreopoulos B."/>
            <person name="Baker S."/>
            <person name="Barry K."/>
            <person name="Bills G."/>
            <person name="Bluhm B."/>
            <person name="Cannon C."/>
            <person name="Castanera R."/>
            <person name="Culley D."/>
            <person name="Daum C."/>
            <person name="Ezra D."/>
            <person name="Gonzalez J."/>
            <person name="Henrissat B."/>
            <person name="Kuo A."/>
            <person name="Liang C."/>
            <person name="Lipzen A."/>
            <person name="Lutzoni F."/>
            <person name="Magnuson J."/>
            <person name="Mondo S."/>
            <person name="Nolan M."/>
            <person name="Ohm R."/>
            <person name="Pangilinan J."/>
            <person name="Park H.-J."/>
            <person name="Ramirez L."/>
            <person name="Alfaro M."/>
            <person name="Sun H."/>
            <person name="Tritt A."/>
            <person name="Yoshinaga Y."/>
            <person name="Zwiers L.-H."/>
            <person name="Turgeon B."/>
            <person name="Goodwin S."/>
            <person name="Spatafora J."/>
            <person name="Crous P."/>
            <person name="Grigoriev I."/>
        </authorList>
    </citation>
    <scope>NUCLEOTIDE SEQUENCE</scope>
    <source>
        <strain evidence="2">CBS 175.79</strain>
    </source>
</reference>
<dbReference type="Proteomes" id="UP000799778">
    <property type="component" value="Unassembled WGS sequence"/>
</dbReference>
<proteinExistence type="predicted"/>
<evidence type="ECO:0000256" key="1">
    <source>
        <dbReference type="SAM" id="Phobius"/>
    </source>
</evidence>
<dbReference type="AlphaFoldDB" id="A0A6A5XCL4"/>
<sequence>MVKQFCRAYLYRGRACIPIRGKWVGPSCRATESAHSAISSTLLLFFFFFFFLLLFLRVGLARLPYRFRSIRVGFECPGRQTDRFLHTAEQRAECKRYAAQRNWSHDTAVRCRGICQPFSQWLRHPYSQVSHNPFGRPYGTYGVHLLYHPLALTWLTGAPKKRHYPVSHNLHKCNTHKEYYLV</sequence>